<evidence type="ECO:0000313" key="9">
    <source>
        <dbReference type="Proteomes" id="UP001163046"/>
    </source>
</evidence>
<dbReference type="SUPFAM" id="SSF100895">
    <property type="entry name" value="Kazal-type serine protease inhibitors"/>
    <property type="match status" value="1"/>
</dbReference>
<protein>
    <recommendedName>
        <fullName evidence="7">Kazal-like domain-containing protein</fullName>
    </recommendedName>
</protein>
<gene>
    <name evidence="8" type="ORF">OS493_007071</name>
</gene>
<sequence>MAGLVMGIALIPGCGGGIFLGGLIVRRFTIKESLFLAARFCLIFKALTALGSLVWTFPGCEEVQLAGIVKPYWDSPTMDNSLVSTCNRNCSCPLSQIRPVCGADKLTYFSPCFCRLYFINYKGVHSKCSCLFATFQCLRT</sequence>
<dbReference type="Proteomes" id="UP001163046">
    <property type="component" value="Unassembled WGS sequence"/>
</dbReference>
<feature type="domain" description="Kazal-like" evidence="7">
    <location>
        <begin position="80"/>
        <end position="129"/>
    </location>
</feature>
<comment type="subcellular location">
    <subcellularLocation>
        <location evidence="1">Cell membrane</location>
        <topology evidence="1">Multi-pass membrane protein</topology>
    </subcellularLocation>
</comment>
<dbReference type="OrthoDB" id="5062115at2759"/>
<keyword evidence="2" id="KW-1003">Cell membrane</keyword>
<dbReference type="InterPro" id="IPR036058">
    <property type="entry name" value="Kazal_dom_sf"/>
</dbReference>
<dbReference type="PANTHER" id="PTHR11388:SF100">
    <property type="entry name" value="SOLUTE CARRIER ORGANIC ANION TRANSPORTER FAMILY MEMBER 4A1"/>
    <property type="match status" value="1"/>
</dbReference>
<evidence type="ECO:0000313" key="8">
    <source>
        <dbReference type="EMBL" id="KAJ7380703.1"/>
    </source>
</evidence>
<evidence type="ECO:0000256" key="6">
    <source>
        <dbReference type="SAM" id="Phobius"/>
    </source>
</evidence>
<evidence type="ECO:0000256" key="3">
    <source>
        <dbReference type="ARBA" id="ARBA00022692"/>
    </source>
</evidence>
<name>A0A9W9ZFC8_9CNID</name>
<evidence type="ECO:0000256" key="1">
    <source>
        <dbReference type="ARBA" id="ARBA00004651"/>
    </source>
</evidence>
<reference evidence="8" key="1">
    <citation type="submission" date="2023-01" db="EMBL/GenBank/DDBJ databases">
        <title>Genome assembly of the deep-sea coral Lophelia pertusa.</title>
        <authorList>
            <person name="Herrera S."/>
            <person name="Cordes E."/>
        </authorList>
    </citation>
    <scope>NUCLEOTIDE SEQUENCE</scope>
    <source>
        <strain evidence="8">USNM1676648</strain>
        <tissue evidence="8">Polyp</tissue>
    </source>
</reference>
<comment type="caution">
    <text evidence="8">The sequence shown here is derived from an EMBL/GenBank/DDBJ whole genome shotgun (WGS) entry which is preliminary data.</text>
</comment>
<evidence type="ECO:0000256" key="2">
    <source>
        <dbReference type="ARBA" id="ARBA00022475"/>
    </source>
</evidence>
<dbReference type="InterPro" id="IPR002350">
    <property type="entry name" value="Kazal_dom"/>
</dbReference>
<keyword evidence="5 6" id="KW-0472">Membrane</keyword>
<dbReference type="PANTHER" id="PTHR11388">
    <property type="entry name" value="ORGANIC ANION TRANSPORTER"/>
    <property type="match status" value="1"/>
</dbReference>
<keyword evidence="4 6" id="KW-1133">Transmembrane helix</keyword>
<dbReference type="EMBL" id="MU826352">
    <property type="protein sequence ID" value="KAJ7380703.1"/>
    <property type="molecule type" value="Genomic_DNA"/>
</dbReference>
<proteinExistence type="predicted"/>
<accession>A0A9W9ZFC8</accession>
<feature type="transmembrane region" description="Helical" evidence="6">
    <location>
        <begin position="6"/>
        <end position="25"/>
    </location>
</feature>
<evidence type="ECO:0000256" key="4">
    <source>
        <dbReference type="ARBA" id="ARBA00022989"/>
    </source>
</evidence>
<dbReference type="AlphaFoldDB" id="A0A9W9ZFC8"/>
<organism evidence="8 9">
    <name type="scientific">Desmophyllum pertusum</name>
    <dbReference type="NCBI Taxonomy" id="174260"/>
    <lineage>
        <taxon>Eukaryota</taxon>
        <taxon>Metazoa</taxon>
        <taxon>Cnidaria</taxon>
        <taxon>Anthozoa</taxon>
        <taxon>Hexacorallia</taxon>
        <taxon>Scleractinia</taxon>
        <taxon>Caryophylliina</taxon>
        <taxon>Caryophylliidae</taxon>
        <taxon>Desmophyllum</taxon>
    </lineage>
</organism>
<dbReference type="Pfam" id="PF03137">
    <property type="entry name" value="OATP"/>
    <property type="match status" value="1"/>
</dbReference>
<keyword evidence="9" id="KW-1185">Reference proteome</keyword>
<evidence type="ECO:0000256" key="5">
    <source>
        <dbReference type="ARBA" id="ARBA00023136"/>
    </source>
</evidence>
<feature type="transmembrane region" description="Helical" evidence="6">
    <location>
        <begin position="37"/>
        <end position="57"/>
    </location>
</feature>
<dbReference type="GO" id="GO:0055085">
    <property type="term" value="P:transmembrane transport"/>
    <property type="evidence" value="ECO:0007669"/>
    <property type="project" value="InterPro"/>
</dbReference>
<dbReference type="InterPro" id="IPR004156">
    <property type="entry name" value="OATP"/>
</dbReference>
<dbReference type="GO" id="GO:0005886">
    <property type="term" value="C:plasma membrane"/>
    <property type="evidence" value="ECO:0007669"/>
    <property type="project" value="UniProtKB-SubCell"/>
</dbReference>
<keyword evidence="3 6" id="KW-0812">Transmembrane</keyword>
<dbReference type="PROSITE" id="PS51465">
    <property type="entry name" value="KAZAL_2"/>
    <property type="match status" value="1"/>
</dbReference>
<evidence type="ECO:0000259" key="7">
    <source>
        <dbReference type="PROSITE" id="PS51465"/>
    </source>
</evidence>